<dbReference type="InterPro" id="IPR013783">
    <property type="entry name" value="Ig-like_fold"/>
</dbReference>
<evidence type="ECO:0000313" key="9">
    <source>
        <dbReference type="Proteomes" id="UP000198729"/>
    </source>
</evidence>
<evidence type="ECO:0000256" key="1">
    <source>
        <dbReference type="ARBA" id="ARBA00011073"/>
    </source>
</evidence>
<keyword evidence="9" id="KW-1185">Reference proteome</keyword>
<dbReference type="PROSITE" id="PS00136">
    <property type="entry name" value="SUBTILASE_ASP"/>
    <property type="match status" value="1"/>
</dbReference>
<dbReference type="InterPro" id="IPR022398">
    <property type="entry name" value="Peptidase_S8_His-AS"/>
</dbReference>
<evidence type="ECO:0000256" key="2">
    <source>
        <dbReference type="ARBA" id="ARBA00022670"/>
    </source>
</evidence>
<dbReference type="InterPro" id="IPR034054">
    <property type="entry name" value="Pep_S8_PrcA"/>
</dbReference>
<keyword evidence="3 5" id="KW-0378">Hydrolase</keyword>
<dbReference type="PROSITE" id="PS00137">
    <property type="entry name" value="SUBTILASE_HIS"/>
    <property type="match status" value="1"/>
</dbReference>
<dbReference type="InterPro" id="IPR017315">
    <property type="entry name" value="Pep_S8A_subtilisin_pbac-2"/>
</dbReference>
<reference evidence="8 9" key="1">
    <citation type="submission" date="2016-10" db="EMBL/GenBank/DDBJ databases">
        <authorList>
            <person name="de Groot N.N."/>
        </authorList>
    </citation>
    <scope>NUCLEOTIDE SEQUENCE [LARGE SCALE GENOMIC DNA]</scope>
    <source>
        <strain evidence="8">1</strain>
    </source>
</reference>
<keyword evidence="4 5" id="KW-0720">Serine protease</keyword>
<dbReference type="PROSITE" id="PS51892">
    <property type="entry name" value="SUBTILASE"/>
    <property type="match status" value="1"/>
</dbReference>
<dbReference type="Gene3D" id="3.40.50.200">
    <property type="entry name" value="Peptidase S8/S53 domain"/>
    <property type="match status" value="1"/>
</dbReference>
<proteinExistence type="inferred from homology"/>
<dbReference type="PIRSF" id="PIRSF037901">
    <property type="entry name" value="Subtilisin_rel_Nmul_A1891"/>
    <property type="match status" value="1"/>
</dbReference>
<dbReference type="Pfam" id="PF17957">
    <property type="entry name" value="Big_7"/>
    <property type="match status" value="1"/>
</dbReference>
<dbReference type="Gene3D" id="2.60.40.10">
    <property type="entry name" value="Immunoglobulins"/>
    <property type="match status" value="1"/>
</dbReference>
<dbReference type="PANTHER" id="PTHR43806:SF11">
    <property type="entry name" value="CEREVISIN-RELATED"/>
    <property type="match status" value="1"/>
</dbReference>
<dbReference type="PANTHER" id="PTHR43806">
    <property type="entry name" value="PEPTIDASE S8"/>
    <property type="match status" value="1"/>
</dbReference>
<dbReference type="OrthoDB" id="9790784at2"/>
<dbReference type="Pfam" id="PF00082">
    <property type="entry name" value="Peptidase_S8"/>
    <property type="match status" value="1"/>
</dbReference>
<evidence type="ECO:0000256" key="6">
    <source>
        <dbReference type="RuleBase" id="RU003355"/>
    </source>
</evidence>
<accession>A0A1G5SD18</accession>
<dbReference type="SUPFAM" id="SSF52743">
    <property type="entry name" value="Subtilisin-like"/>
    <property type="match status" value="1"/>
</dbReference>
<name>A0A1G5SD18_9PROT</name>
<feature type="active site" description="Charge relay system" evidence="5">
    <location>
        <position position="194"/>
    </location>
</feature>
<keyword evidence="2 5" id="KW-0645">Protease</keyword>
<dbReference type="PROSITE" id="PS00138">
    <property type="entry name" value="SUBTILASE_SER"/>
    <property type="match status" value="1"/>
</dbReference>
<sequence length="601" mass="63448">MLPFLFPKHRFTIHFFLLGLLVAFPGTSIAKVTKEANSKQPVISKKFPDSGKWARGRLLVMPRAGVAAQSIDKVDGIKSRHKLKKLNAYIYELPDGVDEVKFMNKLRKDHRFKFVELDRLIEPGQTITDPALGNSWALPKIGAPAAWDIAAGDSITIAILDTGVDSNHPDLAANMVSGWNMYDNNADSSDIFGHGTKVAGAAAAAANNGQGSAGVAWSARIMPVRISRPDGMAYISTMAQAIRWAADNGAQVANISYGGADSATIHNAANYMRSKGGVVVMSAGNSGTLLNSPPTDAVIVASATGSNDARASWSTYGPLVDVAAPGASIYTTTNGGGYGYVSGTSFSSPITAATIALMLSANPDLAPTDIDELLTSTAIDLGEPGFDQYYGHGRINAARAVEAAYTKISADNIPPEISIASPTGGQISGDVPVDVNYFDNKGVVRVELRIDEQSVITDTDAPFAFMLDTTQLNEGEHTITAHAFDAAGNQGSSAPVIVTVKNSDKSDDPVADPVLPEITEFNLTDGMKVRRNQAVIARASEATVEMALSINGSIVASSTSTSLGYRWRSWDDAPRGTWFTVTVEASDAEGNTISKTVNVSN</sequence>
<dbReference type="Proteomes" id="UP000198729">
    <property type="component" value="Unassembled WGS sequence"/>
</dbReference>
<dbReference type="InterPro" id="IPR023828">
    <property type="entry name" value="Peptidase_S8_Ser-AS"/>
</dbReference>
<gene>
    <name evidence="8" type="ORF">NSMM_340021</name>
</gene>
<evidence type="ECO:0000259" key="7">
    <source>
        <dbReference type="Pfam" id="PF00082"/>
    </source>
</evidence>
<dbReference type="PRINTS" id="PR00723">
    <property type="entry name" value="SUBTILISIN"/>
</dbReference>
<comment type="similarity">
    <text evidence="1 5 6">Belongs to the peptidase S8 family.</text>
</comment>
<dbReference type="GO" id="GO:0004252">
    <property type="term" value="F:serine-type endopeptidase activity"/>
    <property type="evidence" value="ECO:0007669"/>
    <property type="project" value="UniProtKB-UniRule"/>
</dbReference>
<dbReference type="CDD" id="cd07498">
    <property type="entry name" value="Peptidases_S8_15"/>
    <property type="match status" value="1"/>
</dbReference>
<evidence type="ECO:0000256" key="4">
    <source>
        <dbReference type="ARBA" id="ARBA00022825"/>
    </source>
</evidence>
<evidence type="ECO:0000256" key="5">
    <source>
        <dbReference type="PROSITE-ProRule" id="PRU01240"/>
    </source>
</evidence>
<evidence type="ECO:0000256" key="3">
    <source>
        <dbReference type="ARBA" id="ARBA00022801"/>
    </source>
</evidence>
<organism evidence="8 9">
    <name type="scientific">Nitrosomonas mobilis</name>
    <dbReference type="NCBI Taxonomy" id="51642"/>
    <lineage>
        <taxon>Bacteria</taxon>
        <taxon>Pseudomonadati</taxon>
        <taxon>Pseudomonadota</taxon>
        <taxon>Betaproteobacteria</taxon>
        <taxon>Nitrosomonadales</taxon>
        <taxon>Nitrosomonadaceae</taxon>
        <taxon>Nitrosomonas</taxon>
    </lineage>
</organism>
<dbReference type="STRING" id="51642.NSMM_340021"/>
<dbReference type="GO" id="GO:0006508">
    <property type="term" value="P:proteolysis"/>
    <property type="evidence" value="ECO:0007669"/>
    <property type="project" value="UniProtKB-KW"/>
</dbReference>
<dbReference type="EMBL" id="FMWO01000041">
    <property type="protein sequence ID" value="SCZ85085.1"/>
    <property type="molecule type" value="Genomic_DNA"/>
</dbReference>
<protein>
    <submittedName>
        <fullName evidence="8">Serine proteases, subtilase family</fullName>
    </submittedName>
</protein>
<dbReference type="InterPro" id="IPR036852">
    <property type="entry name" value="Peptidase_S8/S53_dom_sf"/>
</dbReference>
<dbReference type="InterPro" id="IPR015500">
    <property type="entry name" value="Peptidase_S8_subtilisin-rel"/>
</dbReference>
<feature type="active site" description="Charge relay system" evidence="5">
    <location>
        <position position="345"/>
    </location>
</feature>
<dbReference type="InterPro" id="IPR023827">
    <property type="entry name" value="Peptidase_S8_Asp-AS"/>
</dbReference>
<feature type="domain" description="Peptidase S8/S53" evidence="7">
    <location>
        <begin position="152"/>
        <end position="393"/>
    </location>
</feature>
<dbReference type="RefSeq" id="WP_090285073.1">
    <property type="nucleotide sequence ID" value="NZ_FMWO01000041.1"/>
</dbReference>
<dbReference type="InterPro" id="IPR000209">
    <property type="entry name" value="Peptidase_S8/S53_dom"/>
</dbReference>
<evidence type="ECO:0000313" key="8">
    <source>
        <dbReference type="EMBL" id="SCZ85085.1"/>
    </source>
</evidence>
<dbReference type="InterPro" id="IPR050131">
    <property type="entry name" value="Peptidase_S8_subtilisin-like"/>
</dbReference>
<dbReference type="AlphaFoldDB" id="A0A1G5SD18"/>
<feature type="active site" description="Charge relay system" evidence="5">
    <location>
        <position position="161"/>
    </location>
</feature>